<evidence type="ECO:0000256" key="1">
    <source>
        <dbReference type="SAM" id="MobiDB-lite"/>
    </source>
</evidence>
<protein>
    <submittedName>
        <fullName evidence="2">Uncharacterized protein</fullName>
    </submittedName>
</protein>
<evidence type="ECO:0000313" key="2">
    <source>
        <dbReference type="EMBL" id="MFB9519979.1"/>
    </source>
</evidence>
<reference evidence="2 3" key="1">
    <citation type="submission" date="2024-09" db="EMBL/GenBank/DDBJ databases">
        <authorList>
            <person name="Sun Q."/>
            <person name="Mori K."/>
        </authorList>
    </citation>
    <scope>NUCLEOTIDE SEQUENCE [LARGE SCALE GENOMIC DNA]</scope>
    <source>
        <strain evidence="2 3">JCM 4362</strain>
    </source>
</reference>
<keyword evidence="3" id="KW-1185">Reference proteome</keyword>
<dbReference type="EMBL" id="JBHMCR010000004">
    <property type="protein sequence ID" value="MFB9519979.1"/>
    <property type="molecule type" value="Genomic_DNA"/>
</dbReference>
<proteinExistence type="predicted"/>
<evidence type="ECO:0000313" key="3">
    <source>
        <dbReference type="Proteomes" id="UP001589718"/>
    </source>
</evidence>
<accession>A0ABV5P9Z0</accession>
<comment type="caution">
    <text evidence="2">The sequence shown here is derived from an EMBL/GenBank/DDBJ whole genome shotgun (WGS) entry which is preliminary data.</text>
</comment>
<sequence>MATTARKTTAKKKPDPAKPVPCQPCKGTGEVSKPVRVGRKRRTAGEQTGMCLRCWGAGEHAPR</sequence>
<dbReference type="Proteomes" id="UP001589718">
    <property type="component" value="Unassembled WGS sequence"/>
</dbReference>
<organism evidence="2 3">
    <name type="scientific">Streptomyces cremeus</name>
    <dbReference type="NCBI Taxonomy" id="66881"/>
    <lineage>
        <taxon>Bacteria</taxon>
        <taxon>Bacillati</taxon>
        <taxon>Actinomycetota</taxon>
        <taxon>Actinomycetes</taxon>
        <taxon>Kitasatosporales</taxon>
        <taxon>Streptomycetaceae</taxon>
        <taxon>Streptomyces</taxon>
    </lineage>
</organism>
<gene>
    <name evidence="2" type="ORF">ACFFTU_08480</name>
</gene>
<dbReference type="RefSeq" id="WP_345221946.1">
    <property type="nucleotide sequence ID" value="NZ_BAAAXE010000013.1"/>
</dbReference>
<name>A0ABV5P9Z0_STRCM</name>
<feature type="region of interest" description="Disordered" evidence="1">
    <location>
        <begin position="1"/>
        <end position="44"/>
    </location>
</feature>